<keyword evidence="4" id="KW-1185">Reference proteome</keyword>
<reference evidence="3" key="3">
    <citation type="submission" date="2022-01" db="UniProtKB">
        <authorList>
            <consortium name="EnsemblPlants"/>
        </authorList>
    </citation>
    <scope>IDENTIFICATION</scope>
    <source>
        <strain evidence="3">subsp. vulgare</strain>
    </source>
</reference>
<accession>A0A8I6WWG4</accession>
<dbReference type="InterPro" id="IPR036047">
    <property type="entry name" value="F-box-like_dom_sf"/>
</dbReference>
<dbReference type="InterPro" id="IPR001810">
    <property type="entry name" value="F-box_dom"/>
</dbReference>
<dbReference type="Gene3D" id="3.80.10.10">
    <property type="entry name" value="Ribonuclease Inhibitor"/>
    <property type="match status" value="1"/>
</dbReference>
<dbReference type="EnsemblPlants" id="HORVU.MOREX.r3.2HG0200520.1">
    <property type="protein sequence ID" value="HORVU.MOREX.r3.2HG0200520.1.CDS1"/>
    <property type="gene ID" value="HORVU.MOREX.r3.2HG0200520"/>
</dbReference>
<dbReference type="InterPro" id="IPR032675">
    <property type="entry name" value="LRR_dom_sf"/>
</dbReference>
<evidence type="ECO:0000259" key="2">
    <source>
        <dbReference type="PROSITE" id="PS50181"/>
    </source>
</evidence>
<dbReference type="Proteomes" id="UP000011116">
    <property type="component" value="Chromosome 2H"/>
</dbReference>
<evidence type="ECO:0000313" key="3">
    <source>
        <dbReference type="EnsemblPlants" id="HORVU.MOREX.r3.2HG0200520.1.CDS1"/>
    </source>
</evidence>
<dbReference type="Pfam" id="PF24758">
    <property type="entry name" value="LRR_At5g56370"/>
    <property type="match status" value="1"/>
</dbReference>
<dbReference type="OrthoDB" id="695856at2759"/>
<dbReference type="Gramene" id="HORVU.MOREX.r2.2HG0166560.1">
    <property type="protein sequence ID" value="HORVU.MOREX.r2.2HG0166560.1.CDS.1"/>
    <property type="gene ID" value="HORVU.MOREX.r2.2HG0166560"/>
</dbReference>
<feature type="domain" description="F-box" evidence="2">
    <location>
        <begin position="18"/>
        <end position="66"/>
    </location>
</feature>
<feature type="region of interest" description="Disordered" evidence="1">
    <location>
        <begin position="394"/>
        <end position="420"/>
    </location>
</feature>
<dbReference type="Gramene" id="HORVU.MOREX.r3.2HG0200520.1">
    <property type="protein sequence ID" value="HORVU.MOREX.r3.2HG0200520.1.CDS1"/>
    <property type="gene ID" value="HORVU.MOREX.r3.2HG0200520"/>
</dbReference>
<dbReference type="Gene3D" id="1.20.1280.50">
    <property type="match status" value="1"/>
</dbReference>
<dbReference type="InterPro" id="IPR050232">
    <property type="entry name" value="FBL13/AtMIF1-like"/>
</dbReference>
<name>A0A8I6WWG4_HORVV</name>
<dbReference type="InterPro" id="IPR053781">
    <property type="entry name" value="F-box_AtFBL13-like"/>
</dbReference>
<dbReference type="Pfam" id="PF00646">
    <property type="entry name" value="F-box"/>
    <property type="match status" value="1"/>
</dbReference>
<dbReference type="InterPro" id="IPR055411">
    <property type="entry name" value="LRR_FXL15/At3g58940/PEG3-like"/>
</dbReference>
<dbReference type="GeneID" id="123428001"/>
<organism evidence="3 4">
    <name type="scientific">Hordeum vulgare subsp. vulgare</name>
    <name type="common">Domesticated barley</name>
    <dbReference type="NCBI Taxonomy" id="112509"/>
    <lineage>
        <taxon>Eukaryota</taxon>
        <taxon>Viridiplantae</taxon>
        <taxon>Streptophyta</taxon>
        <taxon>Embryophyta</taxon>
        <taxon>Tracheophyta</taxon>
        <taxon>Spermatophyta</taxon>
        <taxon>Magnoliopsida</taxon>
        <taxon>Liliopsida</taxon>
        <taxon>Poales</taxon>
        <taxon>Poaceae</taxon>
        <taxon>BOP clade</taxon>
        <taxon>Pooideae</taxon>
        <taxon>Triticodae</taxon>
        <taxon>Triticeae</taxon>
        <taxon>Hordeinae</taxon>
        <taxon>Hordeum</taxon>
    </lineage>
</organism>
<reference evidence="4" key="1">
    <citation type="journal article" date="2012" name="Nature">
        <title>A physical, genetic and functional sequence assembly of the barley genome.</title>
        <authorList>
            <consortium name="The International Barley Genome Sequencing Consortium"/>
            <person name="Mayer K.F."/>
            <person name="Waugh R."/>
            <person name="Brown J.W."/>
            <person name="Schulman A."/>
            <person name="Langridge P."/>
            <person name="Platzer M."/>
            <person name="Fincher G.B."/>
            <person name="Muehlbauer G.J."/>
            <person name="Sato K."/>
            <person name="Close T.J."/>
            <person name="Wise R.P."/>
            <person name="Stein N."/>
        </authorList>
    </citation>
    <scope>NUCLEOTIDE SEQUENCE [LARGE SCALE GENOMIC DNA]</scope>
    <source>
        <strain evidence="4">cv. Morex</strain>
    </source>
</reference>
<dbReference type="KEGG" id="hvg:123428001"/>
<sequence length="512" mass="57962">MASPKEKRIGVASPSGARDRLSDLPDFLLGHVLSFLPTKEAGRTAELSRRWRDVFCNVQTVSFAERQGARAKDWTTFYYEAQEQKSCSALLLDDVWNALLCRRRCARAHVPLHRLRVAFDDCHWWNEHHVNQWLSYVLRHSSQELHLDLRFQLGPVCARKPYGRHGRKGGDAWYEMPRNLYSCAVLRSLRLSYCLLNLPDAAINLPFLETLHLTAVDVGSGTCCVERLIASCPRLVDLTLESDTGVERVSVLDRRLRRFALRCCHEVESVDIDASELISLDYCGPVPEEEFLSLHGAPGTIMSCTVDFCKVLSEEAELARFRGFMEKFSGVKHLHLHHRRLPATSFQGFPSFPNLTRVALQGPLLSPDAVRQILEQTPSLEILSLFMERPVVPDDSDNDDESVSDEFTAQSIPDELTAPDEFTTQSIPDELTAPDESSFSIPCLQHRVKEINMVHYEGDRLQGMMAKLLFRNALVLERFCVVLVKGPFALQDGLKKEIESWVVAADAEPIFL</sequence>
<feature type="compositionally biased region" description="Acidic residues" evidence="1">
    <location>
        <begin position="394"/>
        <end position="404"/>
    </location>
</feature>
<dbReference type="PROSITE" id="PS50181">
    <property type="entry name" value="FBOX"/>
    <property type="match status" value="1"/>
</dbReference>
<dbReference type="CDD" id="cd22160">
    <property type="entry name" value="F-box_AtFBL13-like"/>
    <property type="match status" value="1"/>
</dbReference>
<reference evidence="3" key="2">
    <citation type="submission" date="2020-10" db="EMBL/GenBank/DDBJ databases">
        <authorList>
            <person name="Scholz U."/>
            <person name="Mascher M."/>
            <person name="Fiebig A."/>
        </authorList>
    </citation>
    <scope>NUCLEOTIDE SEQUENCE [LARGE SCALE GENOMIC DNA]</scope>
    <source>
        <strain evidence="3">cv. Morex</strain>
    </source>
</reference>
<dbReference type="PANTHER" id="PTHR31900">
    <property type="entry name" value="F-BOX/RNI SUPERFAMILY PROTEIN-RELATED"/>
    <property type="match status" value="1"/>
</dbReference>
<dbReference type="RefSeq" id="XP_044968080.1">
    <property type="nucleotide sequence ID" value="XM_045112145.1"/>
</dbReference>
<dbReference type="PANTHER" id="PTHR31900:SF30">
    <property type="entry name" value="SUPERFAMILY PROTEIN, PUTATIVE-RELATED"/>
    <property type="match status" value="1"/>
</dbReference>
<dbReference type="SUPFAM" id="SSF81383">
    <property type="entry name" value="F-box domain"/>
    <property type="match status" value="1"/>
</dbReference>
<dbReference type="SUPFAM" id="SSF52047">
    <property type="entry name" value="RNI-like"/>
    <property type="match status" value="1"/>
</dbReference>
<evidence type="ECO:0000313" key="4">
    <source>
        <dbReference type="Proteomes" id="UP000011116"/>
    </source>
</evidence>
<gene>
    <name evidence="3" type="primary">LOC123428001</name>
</gene>
<protein>
    <recommendedName>
        <fullName evidence="2">F-box domain-containing protein</fullName>
    </recommendedName>
</protein>
<dbReference type="AlphaFoldDB" id="A0A8I6WWG4"/>
<proteinExistence type="predicted"/>
<evidence type="ECO:0000256" key="1">
    <source>
        <dbReference type="SAM" id="MobiDB-lite"/>
    </source>
</evidence>